<organism evidence="3 4">
    <name type="scientific">Pirellulimonas nuda</name>
    <dbReference type="NCBI Taxonomy" id="2528009"/>
    <lineage>
        <taxon>Bacteria</taxon>
        <taxon>Pseudomonadati</taxon>
        <taxon>Planctomycetota</taxon>
        <taxon>Planctomycetia</taxon>
        <taxon>Pirellulales</taxon>
        <taxon>Lacipirellulaceae</taxon>
        <taxon>Pirellulimonas</taxon>
    </lineage>
</organism>
<dbReference type="SUPFAM" id="SSF50998">
    <property type="entry name" value="Quinoprotein alcohol dehydrogenase-like"/>
    <property type="match status" value="1"/>
</dbReference>
<dbReference type="InterPro" id="IPR007131">
    <property type="entry name" value="SHD1"/>
</dbReference>
<reference evidence="3 4" key="1">
    <citation type="submission" date="2019-02" db="EMBL/GenBank/DDBJ databases">
        <title>Deep-cultivation of Planctomycetes and their phenomic and genomic characterization uncovers novel biology.</title>
        <authorList>
            <person name="Wiegand S."/>
            <person name="Jogler M."/>
            <person name="Boedeker C."/>
            <person name="Pinto D."/>
            <person name="Vollmers J."/>
            <person name="Rivas-Marin E."/>
            <person name="Kohn T."/>
            <person name="Peeters S.H."/>
            <person name="Heuer A."/>
            <person name="Rast P."/>
            <person name="Oberbeckmann S."/>
            <person name="Bunk B."/>
            <person name="Jeske O."/>
            <person name="Meyerdierks A."/>
            <person name="Storesund J.E."/>
            <person name="Kallscheuer N."/>
            <person name="Luecker S."/>
            <person name="Lage O.M."/>
            <person name="Pohl T."/>
            <person name="Merkel B.J."/>
            <person name="Hornburger P."/>
            <person name="Mueller R.-W."/>
            <person name="Bruemmer F."/>
            <person name="Labrenz M."/>
            <person name="Spormann A.M."/>
            <person name="Op den Camp H."/>
            <person name="Overmann J."/>
            <person name="Amann R."/>
            <person name="Jetten M.S.M."/>
            <person name="Mascher T."/>
            <person name="Medema M.H."/>
            <person name="Devos D.P."/>
            <person name="Kaster A.-K."/>
            <person name="Ovreas L."/>
            <person name="Rohde M."/>
            <person name="Galperin M.Y."/>
            <person name="Jogler C."/>
        </authorList>
    </citation>
    <scope>NUCLEOTIDE SEQUENCE [LARGE SCALE GENOMIC DNA]</scope>
    <source>
        <strain evidence="3 4">Pla175</strain>
    </source>
</reference>
<evidence type="ECO:0000313" key="4">
    <source>
        <dbReference type="Proteomes" id="UP000317429"/>
    </source>
</evidence>
<protein>
    <recommendedName>
        <fullName evidence="2">SLA1 homology domain-containing protein</fullName>
    </recommendedName>
</protein>
<feature type="signal peptide" evidence="1">
    <location>
        <begin position="1"/>
        <end position="37"/>
    </location>
</feature>
<keyword evidence="4" id="KW-1185">Reference proteome</keyword>
<dbReference type="GO" id="GO:0043130">
    <property type="term" value="F:ubiquitin binding"/>
    <property type="evidence" value="ECO:0007669"/>
    <property type="project" value="InterPro"/>
</dbReference>
<sequence length="947" mass="100960" precursor="true">MDSCIAWGRPTLRPATSCIALLLALASLVGAPTAAEAQDDSAVVEFIVMAPRGAAEKKEVDDSAIVDGLIKELQLGTDWFSANAGADVFFGKSNKAGGEPDVTQLVTALVKLAAPDQITSTRTVSINGRVGTRVAPVSDFEVFCAAIDYGRVLERNNRERYVKVRIQPEEITKEALEARAQAVGRSDVVDELFSQDGPRGMGLAGRGFGGFGRGFDGGVGNGGFGDGGFGDRGLGGGGEGEDKFGVGDRVEISIAGKWYRGVVEAEPKFKNTMVAVDDLERLAAAVSSRALKTQLERRSQLRIVAPEGYLRRATGPAPGVGGGGGAAEPRQWSDASGRFSVTATFVSEADGVVTLRKQSGDAINVPVAKLCEADQNYLAGVASGATGGAGPAGLGPVEREAKVLAVDRRNVRPFDKSGLREWRFDPPPSSPPLGERESYPTVDLAAIPGSQRFFERASIFVSLDGKRVIVSRQKGGVGGAPQPFLHMVDPPGGRVTPLVAGPPGTKVLDALADRAVVLMKSDGSGAGSKVYVQRMTATDLQPVIEWEPYPSGRGQDRARDVDYAWFLPGNRVLTVSSRGCVCTVWKLGAAAVAEYEIALGVQIPHVIIGPQHRLLAIGSDEKITVFDLSEGRVVGSVEANKGERAYFHSVNNLRQIAFSSDLKHMAVLRDGALATWDMATGEMVSELWHSGIGFSSSIEWVGDFVLLDGKHVFDPLRRVLLWEYTADARFFAPTTTVASGRMWFIPSSKSEGATFLGSTVLPDEQVQAMAESLGPPESLLLAKPGDEVSIRIDVDEAYGSVDEVRQAVTKQLTAAGYTVVDGPTQLVAFAECRKMQEEKQIRINVGGNAFPEEQDIVTRWIRPALSRVGFEANGEAIWIDGGSYDVWGNIYLEEGESLDDALERLTTPDIRRVLSATFASYVARQGNVGSDKAYGTSDLADGLFGAK</sequence>
<proteinExistence type="predicted"/>
<dbReference type="EMBL" id="CP036291">
    <property type="protein sequence ID" value="QDU91410.1"/>
    <property type="molecule type" value="Genomic_DNA"/>
</dbReference>
<feature type="domain" description="SLA1 homology" evidence="2">
    <location>
        <begin position="329"/>
        <end position="379"/>
    </location>
</feature>
<dbReference type="RefSeq" id="WP_145291491.1">
    <property type="nucleotide sequence ID" value="NZ_CP036291.1"/>
</dbReference>
<dbReference type="Gene3D" id="2.130.10.10">
    <property type="entry name" value="YVTN repeat-like/Quinoprotein amine dehydrogenase"/>
    <property type="match status" value="1"/>
</dbReference>
<dbReference type="KEGG" id="pnd:Pla175_48330"/>
<dbReference type="Gene3D" id="2.30.30.700">
    <property type="entry name" value="SLA1 homology domain 1"/>
    <property type="match status" value="1"/>
</dbReference>
<dbReference type="InterPro" id="IPR011047">
    <property type="entry name" value="Quinoprotein_ADH-like_sf"/>
</dbReference>
<evidence type="ECO:0000259" key="2">
    <source>
        <dbReference type="Pfam" id="PF03983"/>
    </source>
</evidence>
<evidence type="ECO:0000256" key="1">
    <source>
        <dbReference type="SAM" id="SignalP"/>
    </source>
</evidence>
<dbReference type="InterPro" id="IPR015943">
    <property type="entry name" value="WD40/YVTN_repeat-like_dom_sf"/>
</dbReference>
<dbReference type="GO" id="GO:0042802">
    <property type="term" value="F:identical protein binding"/>
    <property type="evidence" value="ECO:0007669"/>
    <property type="project" value="InterPro"/>
</dbReference>
<dbReference type="Pfam" id="PF03983">
    <property type="entry name" value="SHD1"/>
    <property type="match status" value="1"/>
</dbReference>
<dbReference type="AlphaFoldDB" id="A0A518DIW5"/>
<dbReference type="Proteomes" id="UP000317429">
    <property type="component" value="Chromosome"/>
</dbReference>
<accession>A0A518DIW5</accession>
<dbReference type="OrthoDB" id="291762at2"/>
<keyword evidence="1" id="KW-0732">Signal</keyword>
<dbReference type="GO" id="GO:0030674">
    <property type="term" value="F:protein-macromolecule adaptor activity"/>
    <property type="evidence" value="ECO:0007669"/>
    <property type="project" value="InterPro"/>
</dbReference>
<name>A0A518DIW5_9BACT</name>
<feature type="chain" id="PRO_5022219990" description="SLA1 homology domain-containing protein" evidence="1">
    <location>
        <begin position="38"/>
        <end position="947"/>
    </location>
</feature>
<gene>
    <name evidence="3" type="ORF">Pla175_48330</name>
</gene>
<dbReference type="GO" id="GO:0008092">
    <property type="term" value="F:cytoskeletal protein binding"/>
    <property type="evidence" value="ECO:0007669"/>
    <property type="project" value="InterPro"/>
</dbReference>
<evidence type="ECO:0000313" key="3">
    <source>
        <dbReference type="EMBL" id="QDU91410.1"/>
    </source>
</evidence>